<protein>
    <submittedName>
        <fullName evidence="5">ABC-type multidrug transport system ATPase subunit</fullName>
    </submittedName>
</protein>
<evidence type="ECO:0000256" key="1">
    <source>
        <dbReference type="ARBA" id="ARBA00022448"/>
    </source>
</evidence>
<dbReference type="Gene3D" id="3.40.50.300">
    <property type="entry name" value="P-loop containing nucleotide triphosphate hydrolases"/>
    <property type="match status" value="1"/>
</dbReference>
<evidence type="ECO:0000259" key="4">
    <source>
        <dbReference type="PROSITE" id="PS50893"/>
    </source>
</evidence>
<dbReference type="InterPro" id="IPR027417">
    <property type="entry name" value="P-loop_NTPase"/>
</dbReference>
<dbReference type="OrthoDB" id="9775135at2"/>
<gene>
    <name evidence="5" type="ORF">DFR58_10321</name>
</gene>
<organism evidence="5 6">
    <name type="scientific">Anaerobacterium chartisolvens</name>
    <dbReference type="NCBI Taxonomy" id="1297424"/>
    <lineage>
        <taxon>Bacteria</taxon>
        <taxon>Bacillati</taxon>
        <taxon>Bacillota</taxon>
        <taxon>Clostridia</taxon>
        <taxon>Eubacteriales</taxon>
        <taxon>Oscillospiraceae</taxon>
        <taxon>Anaerobacterium</taxon>
    </lineage>
</organism>
<dbReference type="PROSITE" id="PS50893">
    <property type="entry name" value="ABC_TRANSPORTER_2"/>
    <property type="match status" value="1"/>
</dbReference>
<keyword evidence="6" id="KW-1185">Reference proteome</keyword>
<dbReference type="CDD" id="cd03230">
    <property type="entry name" value="ABC_DR_subfamily_A"/>
    <property type="match status" value="1"/>
</dbReference>
<dbReference type="RefSeq" id="WP_114296355.1">
    <property type="nucleotide sequence ID" value="NZ_QPJT01000003.1"/>
</dbReference>
<sequence length="231" mass="25754">MLKVNGLTKTYDKFTAVNNVSFEVGDGEIAVLLGPNGAGKSTTIKCIAGLLNYYGSVEVCGEYNKSVKAKSLFGYVPEAPAVYDMLTVYEHMEFIAKAYRLDGYKEKAERLLERFELLDKKDKLGKELSKGMQQKVSICCALLTGPRVVFFDEPMIGLDPKAIKELKAVFGELRDLRCSILISTHIIDSVDELWDKSLIMKGGNIVVSKTRKELEQSGETLEEIFFRVTEG</sequence>
<reference evidence="5 6" key="1">
    <citation type="submission" date="2018-07" db="EMBL/GenBank/DDBJ databases">
        <title>Genomic Encyclopedia of Type Strains, Phase IV (KMG-IV): sequencing the most valuable type-strain genomes for metagenomic binning, comparative biology and taxonomic classification.</title>
        <authorList>
            <person name="Goeker M."/>
        </authorList>
    </citation>
    <scope>NUCLEOTIDE SEQUENCE [LARGE SCALE GENOMIC DNA]</scope>
    <source>
        <strain evidence="5 6">DSM 27016</strain>
    </source>
</reference>
<dbReference type="EMBL" id="QPJT01000003">
    <property type="protein sequence ID" value="RCX19277.1"/>
    <property type="molecule type" value="Genomic_DNA"/>
</dbReference>
<dbReference type="InterPro" id="IPR051782">
    <property type="entry name" value="ABC_Transporter_VariousFunc"/>
</dbReference>
<dbReference type="PANTHER" id="PTHR42939">
    <property type="entry name" value="ABC TRANSPORTER ATP-BINDING PROTEIN ALBC-RELATED"/>
    <property type="match status" value="1"/>
</dbReference>
<proteinExistence type="predicted"/>
<name>A0A369BFM6_9FIRM</name>
<dbReference type="GO" id="GO:0016887">
    <property type="term" value="F:ATP hydrolysis activity"/>
    <property type="evidence" value="ECO:0007669"/>
    <property type="project" value="InterPro"/>
</dbReference>
<feature type="domain" description="ABC transporter" evidence="4">
    <location>
        <begin position="2"/>
        <end position="227"/>
    </location>
</feature>
<dbReference type="InterPro" id="IPR003593">
    <property type="entry name" value="AAA+_ATPase"/>
</dbReference>
<accession>A0A369BFM6</accession>
<dbReference type="SMART" id="SM00382">
    <property type="entry name" value="AAA"/>
    <property type="match status" value="1"/>
</dbReference>
<dbReference type="AlphaFoldDB" id="A0A369BFM6"/>
<dbReference type="InterPro" id="IPR017871">
    <property type="entry name" value="ABC_transporter-like_CS"/>
</dbReference>
<dbReference type="PANTHER" id="PTHR42939:SF1">
    <property type="entry name" value="ABC TRANSPORTER ATP-BINDING PROTEIN ALBC-RELATED"/>
    <property type="match status" value="1"/>
</dbReference>
<keyword evidence="1" id="KW-0813">Transport</keyword>
<evidence type="ECO:0000313" key="6">
    <source>
        <dbReference type="Proteomes" id="UP000253034"/>
    </source>
</evidence>
<evidence type="ECO:0000313" key="5">
    <source>
        <dbReference type="EMBL" id="RCX19277.1"/>
    </source>
</evidence>
<keyword evidence="2" id="KW-0547">Nucleotide-binding</keyword>
<dbReference type="SUPFAM" id="SSF52540">
    <property type="entry name" value="P-loop containing nucleoside triphosphate hydrolases"/>
    <property type="match status" value="1"/>
</dbReference>
<keyword evidence="3" id="KW-0067">ATP-binding</keyword>
<dbReference type="Pfam" id="PF00005">
    <property type="entry name" value="ABC_tran"/>
    <property type="match status" value="1"/>
</dbReference>
<dbReference type="GO" id="GO:0005524">
    <property type="term" value="F:ATP binding"/>
    <property type="evidence" value="ECO:0007669"/>
    <property type="project" value="UniProtKB-KW"/>
</dbReference>
<dbReference type="PROSITE" id="PS00211">
    <property type="entry name" value="ABC_TRANSPORTER_1"/>
    <property type="match status" value="1"/>
</dbReference>
<evidence type="ECO:0000256" key="2">
    <source>
        <dbReference type="ARBA" id="ARBA00022741"/>
    </source>
</evidence>
<evidence type="ECO:0000256" key="3">
    <source>
        <dbReference type="ARBA" id="ARBA00022840"/>
    </source>
</evidence>
<dbReference type="Proteomes" id="UP000253034">
    <property type="component" value="Unassembled WGS sequence"/>
</dbReference>
<dbReference type="InterPro" id="IPR003439">
    <property type="entry name" value="ABC_transporter-like_ATP-bd"/>
</dbReference>
<comment type="caution">
    <text evidence="5">The sequence shown here is derived from an EMBL/GenBank/DDBJ whole genome shotgun (WGS) entry which is preliminary data.</text>
</comment>